<dbReference type="EMBL" id="JANIEX010000162">
    <property type="protein sequence ID" value="KAJ3571979.1"/>
    <property type="molecule type" value="Genomic_DNA"/>
</dbReference>
<dbReference type="PROSITE" id="PS00108">
    <property type="entry name" value="PROTEIN_KINASE_ST"/>
    <property type="match status" value="1"/>
</dbReference>
<dbReference type="GO" id="GO:0004672">
    <property type="term" value="F:protein kinase activity"/>
    <property type="evidence" value="ECO:0007669"/>
    <property type="project" value="InterPro"/>
</dbReference>
<dbReference type="Pfam" id="PF00069">
    <property type="entry name" value="Pkinase"/>
    <property type="match status" value="1"/>
</dbReference>
<dbReference type="InterPro" id="IPR011009">
    <property type="entry name" value="Kinase-like_dom_sf"/>
</dbReference>
<dbReference type="SUPFAM" id="SSF56112">
    <property type="entry name" value="Protein kinase-like (PK-like)"/>
    <property type="match status" value="1"/>
</dbReference>
<comment type="caution">
    <text evidence="2">The sequence shown here is derived from an EMBL/GenBank/DDBJ whole genome shotgun (WGS) entry which is preliminary data.</text>
</comment>
<dbReference type="PROSITE" id="PS50011">
    <property type="entry name" value="PROTEIN_KINASE_DOM"/>
    <property type="match status" value="1"/>
</dbReference>
<dbReference type="SMART" id="SM00220">
    <property type="entry name" value="S_TKc"/>
    <property type="match status" value="1"/>
</dbReference>
<proteinExistence type="predicted"/>
<accession>A0AAD5YYD0</accession>
<organism evidence="2 3">
    <name type="scientific">Leucocoprinus birnbaumii</name>
    <dbReference type="NCBI Taxonomy" id="56174"/>
    <lineage>
        <taxon>Eukaryota</taxon>
        <taxon>Fungi</taxon>
        <taxon>Dikarya</taxon>
        <taxon>Basidiomycota</taxon>
        <taxon>Agaricomycotina</taxon>
        <taxon>Agaricomycetes</taxon>
        <taxon>Agaricomycetidae</taxon>
        <taxon>Agaricales</taxon>
        <taxon>Agaricineae</taxon>
        <taxon>Agaricaceae</taxon>
        <taxon>Leucocoprinus</taxon>
    </lineage>
</organism>
<dbReference type="PANTHER" id="PTHR23257">
    <property type="entry name" value="SERINE-THREONINE PROTEIN KINASE"/>
    <property type="match status" value="1"/>
</dbReference>
<sequence length="276" mass="30487">MLRIPSPENLQLHPDLSGKVEREIGNFPGPVHIGGFSDIYIGHLVGEPLSKVLHPFLDHKLDLLINQRSIKVAIKVLRIADELADLQKISQGTLRDYVKKSPDRPIINEPTRVLLILGIARGLEYLHQHDVIHGDLKPSNILMSDENRPLLCDFGCSSIINMRGFTTKLAGTVRYRAPELLEETVTSPNASTDVCAFGLTAFEIVNNGAEPPLPDPAPASKEYLWPILLPCFNRDPEARPSIQSLVQELEACVAEVISNSSHRGEWSPGVFEATQS</sequence>
<dbReference type="AlphaFoldDB" id="A0AAD5YYD0"/>
<dbReference type="InterPro" id="IPR050167">
    <property type="entry name" value="Ser_Thr_protein_kinase"/>
</dbReference>
<dbReference type="InterPro" id="IPR008271">
    <property type="entry name" value="Ser/Thr_kinase_AS"/>
</dbReference>
<evidence type="ECO:0000313" key="3">
    <source>
        <dbReference type="Proteomes" id="UP001213000"/>
    </source>
</evidence>
<dbReference type="Proteomes" id="UP001213000">
    <property type="component" value="Unassembled WGS sequence"/>
</dbReference>
<evidence type="ECO:0000313" key="2">
    <source>
        <dbReference type="EMBL" id="KAJ3571979.1"/>
    </source>
</evidence>
<keyword evidence="3" id="KW-1185">Reference proteome</keyword>
<dbReference type="GO" id="GO:0005524">
    <property type="term" value="F:ATP binding"/>
    <property type="evidence" value="ECO:0007669"/>
    <property type="project" value="InterPro"/>
</dbReference>
<dbReference type="Gene3D" id="1.10.510.10">
    <property type="entry name" value="Transferase(Phosphotransferase) domain 1"/>
    <property type="match status" value="1"/>
</dbReference>
<reference evidence="2" key="1">
    <citation type="submission" date="2022-07" db="EMBL/GenBank/DDBJ databases">
        <title>Genome Sequence of Leucocoprinus birnbaumii.</title>
        <authorList>
            <person name="Buettner E."/>
        </authorList>
    </citation>
    <scope>NUCLEOTIDE SEQUENCE</scope>
    <source>
        <strain evidence="2">VT141</strain>
    </source>
</reference>
<gene>
    <name evidence="2" type="ORF">NP233_g3387</name>
</gene>
<dbReference type="InterPro" id="IPR000719">
    <property type="entry name" value="Prot_kinase_dom"/>
</dbReference>
<protein>
    <recommendedName>
        <fullName evidence="1">Protein kinase domain-containing protein</fullName>
    </recommendedName>
</protein>
<evidence type="ECO:0000259" key="1">
    <source>
        <dbReference type="PROSITE" id="PS50011"/>
    </source>
</evidence>
<name>A0AAD5YYD0_9AGAR</name>
<feature type="domain" description="Protein kinase" evidence="1">
    <location>
        <begin position="1"/>
        <end position="253"/>
    </location>
</feature>